<gene>
    <name evidence="17" type="ORF">LTR36_003202</name>
</gene>
<keyword evidence="18" id="KW-1185">Reference proteome</keyword>
<keyword evidence="9" id="KW-0255">Endonuclease</keyword>
<evidence type="ECO:0000256" key="2">
    <source>
        <dbReference type="ARBA" id="ARBA00004173"/>
    </source>
</evidence>
<dbReference type="PANTHER" id="PTHR12302:SF3">
    <property type="entry name" value="SERINE_THREONINE-PROTEIN KINASE 31"/>
    <property type="match status" value="1"/>
</dbReference>
<dbReference type="SUPFAM" id="SSF50199">
    <property type="entry name" value="Staphylococcal nuclease"/>
    <property type="match status" value="1"/>
</dbReference>
<keyword evidence="11" id="KW-0106">Calcium</keyword>
<dbReference type="GO" id="GO:0016020">
    <property type="term" value="C:membrane"/>
    <property type="evidence" value="ECO:0007669"/>
    <property type="project" value="UniProtKB-SubCell"/>
</dbReference>
<dbReference type="InterPro" id="IPR035437">
    <property type="entry name" value="SNase_OB-fold_sf"/>
</dbReference>
<keyword evidence="14" id="KW-0472">Membrane</keyword>
<name>A0AAV9JWV3_9PEZI</name>
<keyword evidence="13" id="KW-0496">Mitochondrion</keyword>
<evidence type="ECO:0000256" key="10">
    <source>
        <dbReference type="ARBA" id="ARBA00022801"/>
    </source>
</evidence>
<organism evidence="17 18">
    <name type="scientific">Oleoguttula mirabilis</name>
    <dbReference type="NCBI Taxonomy" id="1507867"/>
    <lineage>
        <taxon>Eukaryota</taxon>
        <taxon>Fungi</taxon>
        <taxon>Dikarya</taxon>
        <taxon>Ascomycota</taxon>
        <taxon>Pezizomycotina</taxon>
        <taxon>Dothideomycetes</taxon>
        <taxon>Dothideomycetidae</taxon>
        <taxon>Mycosphaerellales</taxon>
        <taxon>Teratosphaeriaceae</taxon>
        <taxon>Oleoguttula</taxon>
    </lineage>
</organism>
<keyword evidence="8" id="KW-0479">Metal-binding</keyword>
<evidence type="ECO:0000313" key="17">
    <source>
        <dbReference type="EMBL" id="KAK4550235.1"/>
    </source>
</evidence>
<evidence type="ECO:0000256" key="11">
    <source>
        <dbReference type="ARBA" id="ARBA00022837"/>
    </source>
</evidence>
<feature type="compositionally biased region" description="Basic and acidic residues" evidence="15">
    <location>
        <begin position="13"/>
        <end position="23"/>
    </location>
</feature>
<evidence type="ECO:0000256" key="13">
    <source>
        <dbReference type="ARBA" id="ARBA00023128"/>
    </source>
</evidence>
<reference evidence="17 18" key="1">
    <citation type="submission" date="2021-11" db="EMBL/GenBank/DDBJ databases">
        <title>Black yeast isolated from Biological Soil Crust.</title>
        <authorList>
            <person name="Kurbessoian T."/>
        </authorList>
    </citation>
    <scope>NUCLEOTIDE SEQUENCE [LARGE SCALE GENOMIC DNA]</scope>
    <source>
        <strain evidence="17 18">CCFEE 5522</strain>
    </source>
</reference>
<evidence type="ECO:0000256" key="9">
    <source>
        <dbReference type="ARBA" id="ARBA00022759"/>
    </source>
</evidence>
<dbReference type="InterPro" id="IPR016071">
    <property type="entry name" value="Staphylococal_nuclease_OB-fold"/>
</dbReference>
<accession>A0AAV9JWV3</accession>
<protein>
    <recommendedName>
        <fullName evidence="4">Probable endonuclease LCL3</fullName>
    </recommendedName>
    <alternativeName>
        <fullName evidence="5">Probable endonuclease lcl3</fullName>
    </alternativeName>
</protein>
<dbReference type="PROSITE" id="PS50830">
    <property type="entry name" value="TNASE_3"/>
    <property type="match status" value="1"/>
</dbReference>
<feature type="region of interest" description="Disordered" evidence="15">
    <location>
        <begin position="1"/>
        <end position="32"/>
    </location>
</feature>
<dbReference type="EMBL" id="JAVFHQ010000002">
    <property type="protein sequence ID" value="KAK4550235.1"/>
    <property type="molecule type" value="Genomic_DNA"/>
</dbReference>
<keyword evidence="12" id="KW-1133">Transmembrane helix</keyword>
<evidence type="ECO:0000256" key="12">
    <source>
        <dbReference type="ARBA" id="ARBA00022989"/>
    </source>
</evidence>
<evidence type="ECO:0000256" key="6">
    <source>
        <dbReference type="ARBA" id="ARBA00022692"/>
    </source>
</evidence>
<dbReference type="PANTHER" id="PTHR12302">
    <property type="entry name" value="EBNA2 BINDING PROTEIN P100"/>
    <property type="match status" value="1"/>
</dbReference>
<evidence type="ECO:0000256" key="3">
    <source>
        <dbReference type="ARBA" id="ARBA00005435"/>
    </source>
</evidence>
<dbReference type="GO" id="GO:0004519">
    <property type="term" value="F:endonuclease activity"/>
    <property type="evidence" value="ECO:0007669"/>
    <property type="project" value="UniProtKB-KW"/>
</dbReference>
<keyword evidence="10" id="KW-0378">Hydrolase</keyword>
<proteinExistence type="inferred from homology"/>
<dbReference type="SMART" id="SM00318">
    <property type="entry name" value="SNc"/>
    <property type="match status" value="1"/>
</dbReference>
<comment type="subcellular location">
    <subcellularLocation>
        <location evidence="1">Membrane</location>
        <topology evidence="1">Single-pass membrane protein</topology>
    </subcellularLocation>
    <subcellularLocation>
        <location evidence="2">Mitochondrion</location>
    </subcellularLocation>
</comment>
<dbReference type="Pfam" id="PF00565">
    <property type="entry name" value="SNase"/>
    <property type="match status" value="1"/>
</dbReference>
<evidence type="ECO:0000256" key="8">
    <source>
        <dbReference type="ARBA" id="ARBA00022723"/>
    </source>
</evidence>
<evidence type="ECO:0000256" key="4">
    <source>
        <dbReference type="ARBA" id="ARBA00013404"/>
    </source>
</evidence>
<evidence type="ECO:0000256" key="5">
    <source>
        <dbReference type="ARBA" id="ARBA00014651"/>
    </source>
</evidence>
<evidence type="ECO:0000256" key="1">
    <source>
        <dbReference type="ARBA" id="ARBA00004167"/>
    </source>
</evidence>
<feature type="domain" description="TNase-like" evidence="16">
    <location>
        <begin position="92"/>
        <end position="252"/>
    </location>
</feature>
<keyword evidence="7" id="KW-0540">Nuclease</keyword>
<evidence type="ECO:0000256" key="14">
    <source>
        <dbReference type="ARBA" id="ARBA00023136"/>
    </source>
</evidence>
<evidence type="ECO:0000256" key="15">
    <source>
        <dbReference type="SAM" id="MobiDB-lite"/>
    </source>
</evidence>
<dbReference type="Proteomes" id="UP001324427">
    <property type="component" value="Unassembled WGS sequence"/>
</dbReference>
<dbReference type="GO" id="GO:0046872">
    <property type="term" value="F:metal ion binding"/>
    <property type="evidence" value="ECO:0007669"/>
    <property type="project" value="UniProtKB-KW"/>
</dbReference>
<comment type="caution">
    <text evidence="17">The sequence shown here is derived from an EMBL/GenBank/DDBJ whole genome shotgun (WGS) entry which is preliminary data.</text>
</comment>
<dbReference type="AlphaFoldDB" id="A0AAV9JWV3"/>
<sequence length="289" mass="33491">MQWPDWLWSRSPKGADDKQREAPAQDEPPYRLAGSWEKNMNQTDWSHYTSPQAITASVVTTAATLVLIRLYKTYLRRIPSVDYLKPGLFRRRSLYGYVTSVGDGDNFHLFHTPGGRWLGWGWLPRRRVANMKKLKGKTISVRLAGVDAPELAHFGKPAQPYGQEALNWLRSSLLHRYVRAYPYRRDQYDRVVCTVSQRRWLFFKTDVGYQMLQHGLATVYEAKMYSEFGGKEEQYRAAEARAKERKIGMWQEPGLLGKMLGRQKSVESPREYKTRMAALEKNAKTGHAK</sequence>
<dbReference type="FunFam" id="2.40.50.90:FF:000029">
    <property type="entry name" value="Probable endonuclease lcl3"/>
    <property type="match status" value="1"/>
</dbReference>
<evidence type="ECO:0000259" key="16">
    <source>
        <dbReference type="PROSITE" id="PS50830"/>
    </source>
</evidence>
<dbReference type="GO" id="GO:0005739">
    <property type="term" value="C:mitochondrion"/>
    <property type="evidence" value="ECO:0007669"/>
    <property type="project" value="UniProtKB-SubCell"/>
</dbReference>
<dbReference type="Gene3D" id="2.40.50.90">
    <property type="match status" value="1"/>
</dbReference>
<evidence type="ECO:0000256" key="7">
    <source>
        <dbReference type="ARBA" id="ARBA00022722"/>
    </source>
</evidence>
<dbReference type="GO" id="GO:0016787">
    <property type="term" value="F:hydrolase activity"/>
    <property type="evidence" value="ECO:0007669"/>
    <property type="project" value="UniProtKB-KW"/>
</dbReference>
<comment type="similarity">
    <text evidence="3">Belongs to the LCL3 family.</text>
</comment>
<keyword evidence="6" id="KW-0812">Transmembrane</keyword>
<evidence type="ECO:0000313" key="18">
    <source>
        <dbReference type="Proteomes" id="UP001324427"/>
    </source>
</evidence>